<evidence type="ECO:0000313" key="5">
    <source>
        <dbReference type="Proteomes" id="UP000271678"/>
    </source>
</evidence>
<evidence type="ECO:0000259" key="3">
    <source>
        <dbReference type="Pfam" id="PF02826"/>
    </source>
</evidence>
<keyword evidence="2" id="KW-0520">NAD</keyword>
<dbReference type="Gene3D" id="3.40.50.720">
    <property type="entry name" value="NAD(P)-binding Rossmann-like Domain"/>
    <property type="match status" value="2"/>
</dbReference>
<evidence type="ECO:0000256" key="1">
    <source>
        <dbReference type="ARBA" id="ARBA00023002"/>
    </source>
</evidence>
<dbReference type="SUPFAM" id="SSF51735">
    <property type="entry name" value="NAD(P)-binding Rossmann-fold domains"/>
    <property type="match status" value="1"/>
</dbReference>
<dbReference type="EMBL" id="RJJQ01000011">
    <property type="protein sequence ID" value="RNI21422.1"/>
    <property type="molecule type" value="Genomic_DNA"/>
</dbReference>
<evidence type="ECO:0000256" key="2">
    <source>
        <dbReference type="ARBA" id="ARBA00023027"/>
    </source>
</evidence>
<dbReference type="InterPro" id="IPR036291">
    <property type="entry name" value="NAD(P)-bd_dom_sf"/>
</dbReference>
<dbReference type="GO" id="GO:0051287">
    <property type="term" value="F:NAD binding"/>
    <property type="evidence" value="ECO:0007669"/>
    <property type="project" value="InterPro"/>
</dbReference>
<organism evidence="4 5">
    <name type="scientific">Flexivirga caeni</name>
    <dbReference type="NCBI Taxonomy" id="2294115"/>
    <lineage>
        <taxon>Bacteria</taxon>
        <taxon>Bacillati</taxon>
        <taxon>Actinomycetota</taxon>
        <taxon>Actinomycetes</taxon>
        <taxon>Micrococcales</taxon>
        <taxon>Dermacoccaceae</taxon>
        <taxon>Flexivirga</taxon>
    </lineage>
</organism>
<dbReference type="PANTHER" id="PTHR43333:SF1">
    <property type="entry name" value="D-ISOMER SPECIFIC 2-HYDROXYACID DEHYDROGENASE NAD-BINDING DOMAIN-CONTAINING PROTEIN"/>
    <property type="match status" value="1"/>
</dbReference>
<dbReference type="GO" id="GO:0016616">
    <property type="term" value="F:oxidoreductase activity, acting on the CH-OH group of donors, NAD or NADP as acceptor"/>
    <property type="evidence" value="ECO:0007669"/>
    <property type="project" value="UniProtKB-ARBA"/>
</dbReference>
<protein>
    <submittedName>
        <fullName evidence="4">Hydroxyacid dehydrogenase</fullName>
    </submittedName>
</protein>
<dbReference type="InterPro" id="IPR006140">
    <property type="entry name" value="D-isomer_DH_NAD-bd"/>
</dbReference>
<name>A0A3M9M7B4_9MICO</name>
<dbReference type="RefSeq" id="WP_123271738.1">
    <property type="nucleotide sequence ID" value="NZ_RJJQ01000011.1"/>
</dbReference>
<dbReference type="AlphaFoldDB" id="A0A3M9M7B4"/>
<keyword evidence="1" id="KW-0560">Oxidoreductase</keyword>
<keyword evidence="5" id="KW-1185">Reference proteome</keyword>
<dbReference type="OrthoDB" id="4324715at2"/>
<proteinExistence type="predicted"/>
<gene>
    <name evidence="4" type="ORF">EFY87_11335</name>
</gene>
<dbReference type="Pfam" id="PF02826">
    <property type="entry name" value="2-Hacid_dh_C"/>
    <property type="match status" value="1"/>
</dbReference>
<dbReference type="PROSITE" id="PS00671">
    <property type="entry name" value="D_2_HYDROXYACID_DH_3"/>
    <property type="match status" value="1"/>
</dbReference>
<dbReference type="Proteomes" id="UP000271678">
    <property type="component" value="Unassembled WGS sequence"/>
</dbReference>
<feature type="domain" description="D-isomer specific 2-hydroxyacid dehydrogenase NAD-binding" evidence="3">
    <location>
        <begin position="99"/>
        <end position="273"/>
    </location>
</feature>
<dbReference type="CDD" id="cd12166">
    <property type="entry name" value="2-Hacid_dh_7"/>
    <property type="match status" value="1"/>
</dbReference>
<accession>A0A3M9M7B4</accession>
<evidence type="ECO:0000313" key="4">
    <source>
        <dbReference type="EMBL" id="RNI21422.1"/>
    </source>
</evidence>
<dbReference type="InterPro" id="IPR029753">
    <property type="entry name" value="D-isomer_DH_CS"/>
</dbReference>
<dbReference type="PANTHER" id="PTHR43333">
    <property type="entry name" value="2-HACID_DH_C DOMAIN-CONTAINING PROTEIN"/>
    <property type="match status" value="1"/>
</dbReference>
<dbReference type="SUPFAM" id="SSF52283">
    <property type="entry name" value="Formate/glycerate dehydrogenase catalytic domain-like"/>
    <property type="match status" value="1"/>
</dbReference>
<sequence>MTVVSLPEERWVAELADLDGVELVCWDMSSAPPRDDIEVVVPPYMGVSERFARFAEVPKLRAVQLVTAGFETALPYLPDGVVLANGRGIHDTSTAELAVGLAIAAQRGIPQAVRAQEHGEWQRMAGLPSLADRHALIIGYGSIGAQIARRLEPMEVSITAVASTARGGDDIVDAVHGVDELPELLPDHDVVFLILPLTDATRHLVDAAFLARMPRNSLLVNVARGGVVDTDALVEACRAGHVRAALDVTDPEPLPEDHPLWTTEGALITPHVGGATTAFEPRALRFLRTALAGYVSDGTLRTAVATGAK</sequence>
<comment type="caution">
    <text evidence="4">The sequence shown here is derived from an EMBL/GenBank/DDBJ whole genome shotgun (WGS) entry which is preliminary data.</text>
</comment>
<reference evidence="4 5" key="1">
    <citation type="submission" date="2018-11" db="EMBL/GenBank/DDBJ databases">
        <title>Draft genome of Simplicispira Flexivirga sp. BO-16.</title>
        <authorList>
            <person name="Im W.T."/>
        </authorList>
    </citation>
    <scope>NUCLEOTIDE SEQUENCE [LARGE SCALE GENOMIC DNA]</scope>
    <source>
        <strain evidence="4 5">BO-16</strain>
    </source>
</reference>